<gene>
    <name evidence="1" type="ORF">JHL16_01040</name>
</gene>
<organism evidence="1 2">
    <name type="scientific">Taklimakanibacter albus</name>
    <dbReference type="NCBI Taxonomy" id="2800327"/>
    <lineage>
        <taxon>Bacteria</taxon>
        <taxon>Pseudomonadati</taxon>
        <taxon>Pseudomonadota</taxon>
        <taxon>Alphaproteobacteria</taxon>
        <taxon>Hyphomicrobiales</taxon>
        <taxon>Aestuariivirgaceae</taxon>
        <taxon>Taklimakanibacter</taxon>
    </lineage>
</organism>
<dbReference type="Proteomes" id="UP000616151">
    <property type="component" value="Unassembled WGS sequence"/>
</dbReference>
<proteinExistence type="predicted"/>
<sequence>MYDGPVIDPHHHLWDYGMGKHRWLMPVEGAVEALGGLEPLRRNYLVADYLKDSAGHNVVGTVHIEALWQEDDAIGETLWLEGLDKSQGVALRYVARAPLGTPEARDVIARQAAVKRVVGLRGILSHHPTQPQKSFIKRADLGYDEDWRRDVGLLGEAGLHLELMAYPYQAQAVFDIAQAFPKLQIIVNHCASPIDRDEAGMRRWRDGLALMASRPNIALKISNPGAYDPQWTPQSIQAVVRDCLKAFGTERAMFGTDFPVADLQMSFSEIYTNFKQAVAHLLTPEQRALFHDNARRFYRFD</sequence>
<keyword evidence="2" id="KW-1185">Reference proteome</keyword>
<evidence type="ECO:0000313" key="2">
    <source>
        <dbReference type="Proteomes" id="UP000616151"/>
    </source>
</evidence>
<comment type="caution">
    <text evidence="1">The sequence shown here is derived from an EMBL/GenBank/DDBJ whole genome shotgun (WGS) entry which is preliminary data.</text>
</comment>
<reference evidence="1" key="1">
    <citation type="submission" date="2021-01" db="EMBL/GenBank/DDBJ databases">
        <authorList>
            <person name="Sun Q."/>
        </authorList>
    </citation>
    <scope>NUCLEOTIDE SEQUENCE</scope>
    <source>
        <strain evidence="1">YIM B02566</strain>
    </source>
</reference>
<name>A0ACC5QX14_9HYPH</name>
<dbReference type="EMBL" id="JAENHL010000003">
    <property type="protein sequence ID" value="MBK1864925.1"/>
    <property type="molecule type" value="Genomic_DNA"/>
</dbReference>
<accession>A0ACC5QX14</accession>
<evidence type="ECO:0000313" key="1">
    <source>
        <dbReference type="EMBL" id="MBK1864925.1"/>
    </source>
</evidence>
<protein>
    <submittedName>
        <fullName evidence="1">Amidohydrolase family protein</fullName>
    </submittedName>
</protein>